<organism evidence="7 8">
    <name type="scientific">Hahella chejuensis (strain KCTC 2396)</name>
    <dbReference type="NCBI Taxonomy" id="349521"/>
    <lineage>
        <taxon>Bacteria</taxon>
        <taxon>Pseudomonadati</taxon>
        <taxon>Pseudomonadota</taxon>
        <taxon>Gammaproteobacteria</taxon>
        <taxon>Oceanospirillales</taxon>
        <taxon>Hahellaceae</taxon>
        <taxon>Hahella</taxon>
    </lineage>
</organism>
<comment type="subcellular location">
    <subcellularLocation>
        <location evidence="1">Membrane</location>
        <topology evidence="1">Multi-pass membrane protein</topology>
    </subcellularLocation>
</comment>
<dbReference type="Pfam" id="PF13675">
    <property type="entry name" value="PilJ"/>
    <property type="match status" value="2"/>
</dbReference>
<evidence type="ECO:0000259" key="6">
    <source>
        <dbReference type="Pfam" id="PF13675"/>
    </source>
</evidence>
<dbReference type="STRING" id="349521.HCH_00834"/>
<sequence>MRHIRNLSLLLFSLFALSWSHIATADITDLDEAINKAGRQRMLSQRIVKSYLLIGQDIQPDKSSSQLTESVALFEQQLGELESYTKTPQISGQLKSVRKEWKEFRKLATEKPSKDKAVELISAGERVLALSNKVVQSLEQQSGNPKNKMINLAGRQRMLSQRIALYYSALSWNLDQADLQRSFAQAVQEYDEALHELRQAKINSQDINAALDKVISQWSFSRSGFQLMQGQSFVPFIIATTTEGMLKNMETITGLYESLQS</sequence>
<accession>Q2SNP7</accession>
<keyword evidence="3" id="KW-1133">Transmembrane helix</keyword>
<dbReference type="Gene3D" id="1.20.120.960">
    <property type="entry name" value="Histidine kinase NarX, sensor domain"/>
    <property type="match status" value="2"/>
</dbReference>
<dbReference type="HOGENOM" id="CLU_076817_0_0_6"/>
<evidence type="ECO:0000313" key="8">
    <source>
        <dbReference type="Proteomes" id="UP000000238"/>
    </source>
</evidence>
<keyword evidence="5" id="KW-0732">Signal</keyword>
<dbReference type="RefSeq" id="WP_011394804.1">
    <property type="nucleotide sequence ID" value="NC_007645.1"/>
</dbReference>
<evidence type="ECO:0000256" key="1">
    <source>
        <dbReference type="ARBA" id="ARBA00004141"/>
    </source>
</evidence>
<keyword evidence="4" id="KW-0472">Membrane</keyword>
<reference evidence="7 8" key="1">
    <citation type="journal article" date="2005" name="Nucleic Acids Res.">
        <title>Genomic blueprint of Hahella chejuensis, a marine microbe producing an algicidal agent.</title>
        <authorList>
            <person name="Jeong H."/>
            <person name="Yim J.H."/>
            <person name="Lee C."/>
            <person name="Choi S.-H."/>
            <person name="Park Y.K."/>
            <person name="Yoon S.H."/>
            <person name="Hur C.-G."/>
            <person name="Kang H.-Y."/>
            <person name="Kim D."/>
            <person name="Lee H.H."/>
            <person name="Park K.H."/>
            <person name="Park S.-H."/>
            <person name="Park H.-S."/>
            <person name="Lee H.K."/>
            <person name="Oh T.K."/>
            <person name="Kim J.F."/>
        </authorList>
    </citation>
    <scope>NUCLEOTIDE SEQUENCE [LARGE SCALE GENOMIC DNA]</scope>
    <source>
        <strain evidence="7 8">KCTC 2396</strain>
    </source>
</reference>
<feature type="signal peptide" evidence="5">
    <location>
        <begin position="1"/>
        <end position="25"/>
    </location>
</feature>
<keyword evidence="8" id="KW-1185">Reference proteome</keyword>
<dbReference type="OrthoDB" id="952521at2"/>
<dbReference type="eggNOG" id="COG3850">
    <property type="taxonomic scope" value="Bacteria"/>
</dbReference>
<evidence type="ECO:0000256" key="4">
    <source>
        <dbReference type="ARBA" id="ARBA00023136"/>
    </source>
</evidence>
<protein>
    <recommendedName>
        <fullName evidence="6">NarX-like N-terminal domain-containing protein</fullName>
    </recommendedName>
</protein>
<evidence type="ECO:0000256" key="5">
    <source>
        <dbReference type="SAM" id="SignalP"/>
    </source>
</evidence>
<gene>
    <name evidence="7" type="ordered locus">HCH_00834</name>
</gene>
<proteinExistence type="predicted"/>
<feature type="domain" description="NarX-like N-terminal" evidence="6">
    <location>
        <begin position="32"/>
        <end position="117"/>
    </location>
</feature>
<dbReference type="EMBL" id="CP000155">
    <property type="protein sequence ID" value="ABC27727.1"/>
    <property type="molecule type" value="Genomic_DNA"/>
</dbReference>
<evidence type="ECO:0000313" key="7">
    <source>
        <dbReference type="EMBL" id="ABC27727.1"/>
    </source>
</evidence>
<evidence type="ECO:0000256" key="2">
    <source>
        <dbReference type="ARBA" id="ARBA00022692"/>
    </source>
</evidence>
<dbReference type="Proteomes" id="UP000000238">
    <property type="component" value="Chromosome"/>
</dbReference>
<evidence type="ECO:0000256" key="3">
    <source>
        <dbReference type="ARBA" id="ARBA00022989"/>
    </source>
</evidence>
<name>Q2SNP7_HAHCH</name>
<dbReference type="InterPro" id="IPR042295">
    <property type="entry name" value="NarX-like_N_sf"/>
</dbReference>
<dbReference type="InterPro" id="IPR029095">
    <property type="entry name" value="NarX-like_N"/>
</dbReference>
<dbReference type="GO" id="GO:0016020">
    <property type="term" value="C:membrane"/>
    <property type="evidence" value="ECO:0007669"/>
    <property type="project" value="UniProtKB-SubCell"/>
</dbReference>
<feature type="domain" description="NarX-like N-terminal" evidence="6">
    <location>
        <begin position="146"/>
        <end position="219"/>
    </location>
</feature>
<dbReference type="AlphaFoldDB" id="Q2SNP7"/>
<dbReference type="KEGG" id="hch:HCH_00834"/>
<keyword evidence="2" id="KW-0812">Transmembrane</keyword>
<feature type="chain" id="PRO_5004215762" description="NarX-like N-terminal domain-containing protein" evidence="5">
    <location>
        <begin position="26"/>
        <end position="261"/>
    </location>
</feature>